<organism evidence="2">
    <name type="scientific">marine sediment metagenome</name>
    <dbReference type="NCBI Taxonomy" id="412755"/>
    <lineage>
        <taxon>unclassified sequences</taxon>
        <taxon>metagenomes</taxon>
        <taxon>ecological metagenomes</taxon>
    </lineage>
</organism>
<dbReference type="EMBL" id="BART01012859">
    <property type="protein sequence ID" value="GAG86245.1"/>
    <property type="molecule type" value="Genomic_DNA"/>
</dbReference>
<comment type="caution">
    <text evidence="2">The sequence shown here is derived from an EMBL/GenBank/DDBJ whole genome shotgun (WGS) entry which is preliminary data.</text>
</comment>
<reference evidence="2" key="1">
    <citation type="journal article" date="2014" name="Front. Microbiol.">
        <title>High frequency of phylogenetically diverse reductive dehalogenase-homologous genes in deep subseafloor sedimentary metagenomes.</title>
        <authorList>
            <person name="Kawai M."/>
            <person name="Futagami T."/>
            <person name="Toyoda A."/>
            <person name="Takaki Y."/>
            <person name="Nishi S."/>
            <person name="Hori S."/>
            <person name="Arai W."/>
            <person name="Tsubouchi T."/>
            <person name="Morono Y."/>
            <person name="Uchiyama I."/>
            <person name="Ito T."/>
            <person name="Fujiyama A."/>
            <person name="Inagaki F."/>
            <person name="Takami H."/>
        </authorList>
    </citation>
    <scope>NUCLEOTIDE SEQUENCE</scope>
    <source>
        <strain evidence="2">Expedition CK06-06</strain>
    </source>
</reference>
<feature type="non-terminal residue" evidence="2">
    <location>
        <position position="259"/>
    </location>
</feature>
<proteinExistence type="predicted"/>
<dbReference type="InterPro" id="IPR049551">
    <property type="entry name" value="PKS_DH_C"/>
</dbReference>
<feature type="domain" description="Polyketide synthase dehydratase" evidence="1">
    <location>
        <begin position="1"/>
        <end position="91"/>
    </location>
</feature>
<protein>
    <recommendedName>
        <fullName evidence="1">Polyketide synthase dehydratase domain-containing protein</fullName>
    </recommendedName>
</protein>
<dbReference type="SUPFAM" id="SSF51735">
    <property type="entry name" value="NAD(P)-binding Rossmann-fold domains"/>
    <property type="match status" value="1"/>
</dbReference>
<evidence type="ECO:0000313" key="2">
    <source>
        <dbReference type="EMBL" id="GAG86245.1"/>
    </source>
</evidence>
<dbReference type="AlphaFoldDB" id="X1AU42"/>
<feature type="non-terminal residue" evidence="2">
    <location>
        <position position="1"/>
    </location>
</feature>
<dbReference type="Gene3D" id="3.10.129.120">
    <property type="match status" value="1"/>
</dbReference>
<evidence type="ECO:0000259" key="1">
    <source>
        <dbReference type="Pfam" id="PF14765"/>
    </source>
</evidence>
<dbReference type="Gene3D" id="3.40.50.720">
    <property type="entry name" value="NAD(P)-binding Rossmann-like Domain"/>
    <property type="match status" value="1"/>
</dbReference>
<sequence>YILHPGFLDSCLLVYFAELLAQGKNDMLTLPISIRECWFNAVQTYPRFIYVTAKAIEESLDIDMLLLNDAGECIGAIRGFRSRRAPREVLERAIVYEEKVDQLLYETLWHAQPLKQDETLASIGQWVIVSDESVMANALLNRIKACGFSVSLQTNNKQVVTLLSDIADLQGVIYLGPASSLKLPLEFVELQFLFDIGQAFIKLSAQQVIPRLVMLTQSAHAVHNDVINLSAATLVVFVLVAHHERCWNVPLSMKKKSIS</sequence>
<gene>
    <name evidence="2" type="ORF">S01H4_26606</name>
</gene>
<name>X1AU42_9ZZZZ</name>
<dbReference type="InterPro" id="IPR036291">
    <property type="entry name" value="NAD(P)-bd_dom_sf"/>
</dbReference>
<accession>X1AU42</accession>
<dbReference type="Pfam" id="PF14765">
    <property type="entry name" value="PS-DH"/>
    <property type="match status" value="1"/>
</dbReference>